<keyword evidence="2" id="KW-1185">Reference proteome</keyword>
<dbReference type="Gramene" id="ERN19600">
    <property type="protein sequence ID" value="ERN19600"/>
    <property type="gene ID" value="AMTR_s00062p00116830"/>
</dbReference>
<organism evidence="1 2">
    <name type="scientific">Amborella trichopoda</name>
    <dbReference type="NCBI Taxonomy" id="13333"/>
    <lineage>
        <taxon>Eukaryota</taxon>
        <taxon>Viridiplantae</taxon>
        <taxon>Streptophyta</taxon>
        <taxon>Embryophyta</taxon>
        <taxon>Tracheophyta</taxon>
        <taxon>Spermatophyta</taxon>
        <taxon>Magnoliopsida</taxon>
        <taxon>Amborellales</taxon>
        <taxon>Amborellaceae</taxon>
        <taxon>Amborella</taxon>
    </lineage>
</organism>
<dbReference type="HOGENOM" id="CLU_2815819_0_0_1"/>
<dbReference type="AlphaFoldDB" id="U5DBM9"/>
<sequence>MDIAERLAQVGEEIQHVENDLHDRRFLLRAFWIQLRLANPVVVGWLSQGTLKAFSGSREAGRLDGIF</sequence>
<accession>U5DBM9</accession>
<evidence type="ECO:0000313" key="2">
    <source>
        <dbReference type="Proteomes" id="UP000017836"/>
    </source>
</evidence>
<reference evidence="2" key="1">
    <citation type="journal article" date="2013" name="Science">
        <title>The Amborella genome and the evolution of flowering plants.</title>
        <authorList>
            <consortium name="Amborella Genome Project"/>
        </authorList>
    </citation>
    <scope>NUCLEOTIDE SEQUENCE [LARGE SCALE GENOMIC DNA]</scope>
</reference>
<dbReference type="PANTHER" id="PTHR36344">
    <property type="entry name" value="RX N-TERMINAL DOMAIN-CONTAINING PROTEIN"/>
    <property type="match status" value="1"/>
</dbReference>
<gene>
    <name evidence="1" type="ORF">AMTR_s00062p00116830</name>
</gene>
<dbReference type="Proteomes" id="UP000017836">
    <property type="component" value="Unassembled WGS sequence"/>
</dbReference>
<name>U5DBM9_AMBTC</name>
<dbReference type="EMBL" id="KI392068">
    <property type="protein sequence ID" value="ERN19600.1"/>
    <property type="molecule type" value="Genomic_DNA"/>
</dbReference>
<evidence type="ECO:0000313" key="1">
    <source>
        <dbReference type="EMBL" id="ERN19600.1"/>
    </source>
</evidence>
<protein>
    <submittedName>
        <fullName evidence="1">Uncharacterized protein</fullName>
    </submittedName>
</protein>
<dbReference type="PANTHER" id="PTHR36344:SF1">
    <property type="entry name" value="RX N-TERMINAL DOMAIN-CONTAINING PROTEIN"/>
    <property type="match status" value="1"/>
</dbReference>
<proteinExistence type="predicted"/>